<name>A0A1Y1W7K7_9FUNG</name>
<evidence type="ECO:0000313" key="1">
    <source>
        <dbReference type="EMBL" id="ORX69365.1"/>
    </source>
</evidence>
<proteinExistence type="predicted"/>
<dbReference type="GeneID" id="63807720"/>
<organism evidence="1 2">
    <name type="scientific">Linderina pennispora</name>
    <dbReference type="NCBI Taxonomy" id="61395"/>
    <lineage>
        <taxon>Eukaryota</taxon>
        <taxon>Fungi</taxon>
        <taxon>Fungi incertae sedis</taxon>
        <taxon>Zoopagomycota</taxon>
        <taxon>Kickxellomycotina</taxon>
        <taxon>Kickxellomycetes</taxon>
        <taxon>Kickxellales</taxon>
        <taxon>Kickxellaceae</taxon>
        <taxon>Linderina</taxon>
    </lineage>
</organism>
<dbReference type="Proteomes" id="UP000193922">
    <property type="component" value="Unassembled WGS sequence"/>
</dbReference>
<feature type="non-terminal residue" evidence="1">
    <location>
        <position position="1"/>
    </location>
</feature>
<dbReference type="AlphaFoldDB" id="A0A1Y1W7K7"/>
<evidence type="ECO:0000313" key="2">
    <source>
        <dbReference type="Proteomes" id="UP000193922"/>
    </source>
</evidence>
<keyword evidence="2" id="KW-1185">Reference proteome</keyword>
<dbReference type="RefSeq" id="XP_040743053.1">
    <property type="nucleotide sequence ID" value="XM_040891072.1"/>
</dbReference>
<gene>
    <name evidence="1" type="ORF">DL89DRAFT_316802</name>
</gene>
<dbReference type="EMBL" id="MCFD01000007">
    <property type="protein sequence ID" value="ORX69365.1"/>
    <property type="molecule type" value="Genomic_DNA"/>
</dbReference>
<reference evidence="1 2" key="1">
    <citation type="submission" date="2016-07" db="EMBL/GenBank/DDBJ databases">
        <title>Pervasive Adenine N6-methylation of Active Genes in Fungi.</title>
        <authorList>
            <consortium name="DOE Joint Genome Institute"/>
            <person name="Mondo S.J."/>
            <person name="Dannebaum R.O."/>
            <person name="Kuo R.C."/>
            <person name="Labutti K."/>
            <person name="Haridas S."/>
            <person name="Kuo A."/>
            <person name="Salamov A."/>
            <person name="Ahrendt S.R."/>
            <person name="Lipzen A."/>
            <person name="Sullivan W."/>
            <person name="Andreopoulos W.B."/>
            <person name="Clum A."/>
            <person name="Lindquist E."/>
            <person name="Daum C."/>
            <person name="Ramamoorthy G.K."/>
            <person name="Gryganskyi A."/>
            <person name="Culley D."/>
            <person name="Magnuson J.K."/>
            <person name="James T.Y."/>
            <person name="O'Malley M.A."/>
            <person name="Stajich J.E."/>
            <person name="Spatafora J.W."/>
            <person name="Visel A."/>
            <person name="Grigoriev I.V."/>
        </authorList>
    </citation>
    <scope>NUCLEOTIDE SEQUENCE [LARGE SCALE GENOMIC DNA]</scope>
    <source>
        <strain evidence="1 2">ATCC 12442</strain>
    </source>
</reference>
<accession>A0A1Y1W7K7</accession>
<comment type="caution">
    <text evidence="1">The sequence shown here is derived from an EMBL/GenBank/DDBJ whole genome shotgun (WGS) entry which is preliminary data.</text>
</comment>
<protein>
    <submittedName>
        <fullName evidence="1">Uncharacterized protein</fullName>
    </submittedName>
</protein>
<sequence>DADVALNEDTRSVLLLGAKAQTIKSVSAYCDFDQLGISIDSFGHNITILDIPTIRFTLRWTVQLIKVLPFLRRMATGIEITDELRSADQTHSRCIGKCRHSWGLDDLSSGGTEGLVDTETDKGLENTSNEGSGYSQDSYDRYYNGGCSCDDLLCEFLFDHLDIVYSEMDFMDEIYTECYPLSNTLDILDKEPYKSEPMANSKMIAILVALCPSIQRDQTNWLTNQRHGDSLLALDKFIPRAEVEETRHHASFMHRLERVGSAIL</sequence>